<reference evidence="5" key="1">
    <citation type="submission" date="2022-12" db="EMBL/GenBank/DDBJ databases">
        <title>Reference genome sequencing for broad-spectrum identification of bacterial and archaeal isolates by mass spectrometry.</title>
        <authorList>
            <person name="Sekiguchi Y."/>
            <person name="Tourlousse D.M."/>
        </authorList>
    </citation>
    <scope>NUCLEOTIDE SEQUENCE</scope>
    <source>
        <strain evidence="5">14</strain>
    </source>
</reference>
<keyword evidence="3" id="KW-0812">Transmembrane</keyword>
<dbReference type="SUPFAM" id="SSF51261">
    <property type="entry name" value="Duplicated hybrid motif"/>
    <property type="match status" value="1"/>
</dbReference>
<evidence type="ECO:0000259" key="4">
    <source>
        <dbReference type="Pfam" id="PF01551"/>
    </source>
</evidence>
<accession>A0A9W6CRZ6</accession>
<dbReference type="CDD" id="cd12797">
    <property type="entry name" value="M23_peptidase"/>
    <property type="match status" value="1"/>
</dbReference>
<dbReference type="RefSeq" id="WP_281884723.1">
    <property type="nucleotide sequence ID" value="NZ_BSDP01000001.1"/>
</dbReference>
<dbReference type="InterPro" id="IPR050570">
    <property type="entry name" value="Cell_wall_metabolism_enzyme"/>
</dbReference>
<feature type="domain" description="M23ase beta-sheet core" evidence="4">
    <location>
        <begin position="351"/>
        <end position="447"/>
    </location>
</feature>
<dbReference type="InterPro" id="IPR016047">
    <property type="entry name" value="M23ase_b-sheet_dom"/>
</dbReference>
<gene>
    <name evidence="5" type="ORF">ARHIZOSPH14_20930</name>
</gene>
<dbReference type="PANTHER" id="PTHR21666:SF289">
    <property type="entry name" value="L-ALA--D-GLU ENDOPEPTIDASE"/>
    <property type="match status" value="1"/>
</dbReference>
<dbReference type="Proteomes" id="UP001144396">
    <property type="component" value="Unassembled WGS sequence"/>
</dbReference>
<protein>
    <recommendedName>
        <fullName evidence="4">M23ase beta-sheet core domain-containing protein</fullName>
    </recommendedName>
</protein>
<dbReference type="AlphaFoldDB" id="A0A9W6CRZ6"/>
<comment type="caution">
    <text evidence="5">The sequence shown here is derived from an EMBL/GenBank/DDBJ whole genome shotgun (WGS) entry which is preliminary data.</text>
</comment>
<dbReference type="PANTHER" id="PTHR21666">
    <property type="entry name" value="PEPTIDASE-RELATED"/>
    <property type="match status" value="1"/>
</dbReference>
<feature type="coiled-coil region" evidence="2">
    <location>
        <begin position="75"/>
        <end position="144"/>
    </location>
</feature>
<evidence type="ECO:0000256" key="1">
    <source>
        <dbReference type="ARBA" id="ARBA00022729"/>
    </source>
</evidence>
<feature type="transmembrane region" description="Helical" evidence="3">
    <location>
        <begin position="25"/>
        <end position="45"/>
    </location>
</feature>
<evidence type="ECO:0000313" key="6">
    <source>
        <dbReference type="Proteomes" id="UP001144396"/>
    </source>
</evidence>
<name>A0A9W6CRZ6_9MICO</name>
<dbReference type="GO" id="GO:0004222">
    <property type="term" value="F:metalloendopeptidase activity"/>
    <property type="evidence" value="ECO:0007669"/>
    <property type="project" value="TreeGrafter"/>
</dbReference>
<keyword evidence="3" id="KW-0472">Membrane</keyword>
<sequence>MQDTAGDATGVAPQRAGRVRRLAPVIRRVVGVLAALLMVATISIATPAPATAADYPTWDEVKKAKANTAAGAAAVSEITDLIAQLETRVAETRAEAERRTDELLAAQQAFDDAVRRADEIQQQADESAAQAAEAEENAGQLAAQLYRAGGTDLGINLMFEAGAAEETDELLAKLGNMSKMVERAAGVYEEAQQAANTAQALGEQAAVARDEREALRIAAEEALVAAQEAQAAAEAALAESEDKKIELEQQLAYLKDKEKTTIAAYQEGERKRKEEEERRRKAAEAAARAAAARAAAAAAAAAAAGGGGGGAGLAGGTTSSQGWAVPAYGYISGVYGPRASICTAGGCSGGFHYATDLATGCSAPIYAAHSGVVVYAGWSGTYGNFIKIDHGNGIATGYAHIRAGGVWVGVGQTVSVGQNIASSGSTGASTGCHLHFEVFQNGYRINPQPFMAARGVPLG</sequence>
<keyword evidence="2" id="KW-0175">Coiled coil</keyword>
<proteinExistence type="predicted"/>
<keyword evidence="3" id="KW-1133">Transmembrane helix</keyword>
<dbReference type="EMBL" id="BSDP01000001">
    <property type="protein sequence ID" value="GLI27851.1"/>
    <property type="molecule type" value="Genomic_DNA"/>
</dbReference>
<evidence type="ECO:0000256" key="3">
    <source>
        <dbReference type="SAM" id="Phobius"/>
    </source>
</evidence>
<dbReference type="Pfam" id="PF01551">
    <property type="entry name" value="Peptidase_M23"/>
    <property type="match status" value="1"/>
</dbReference>
<dbReference type="Gene3D" id="2.70.70.10">
    <property type="entry name" value="Glucose Permease (Domain IIA)"/>
    <property type="match status" value="1"/>
</dbReference>
<organism evidence="5 6">
    <name type="scientific">Agromyces rhizosphaerae</name>
    <dbReference type="NCBI Taxonomy" id="88374"/>
    <lineage>
        <taxon>Bacteria</taxon>
        <taxon>Bacillati</taxon>
        <taxon>Actinomycetota</taxon>
        <taxon>Actinomycetes</taxon>
        <taxon>Micrococcales</taxon>
        <taxon>Microbacteriaceae</taxon>
        <taxon>Agromyces</taxon>
    </lineage>
</organism>
<dbReference type="InterPro" id="IPR011055">
    <property type="entry name" value="Dup_hybrid_motif"/>
</dbReference>
<keyword evidence="1" id="KW-0732">Signal</keyword>
<keyword evidence="6" id="KW-1185">Reference proteome</keyword>
<evidence type="ECO:0000313" key="5">
    <source>
        <dbReference type="EMBL" id="GLI27851.1"/>
    </source>
</evidence>
<feature type="coiled-coil region" evidence="2">
    <location>
        <begin position="219"/>
        <end position="293"/>
    </location>
</feature>
<evidence type="ECO:0000256" key="2">
    <source>
        <dbReference type="SAM" id="Coils"/>
    </source>
</evidence>